<reference evidence="1 2" key="1">
    <citation type="submission" date="2017-09" db="EMBL/GenBank/DDBJ databases">
        <title>Depth-based differentiation of microbial function through sediment-hosted aquifers and enrichment of novel symbionts in the deep terrestrial subsurface.</title>
        <authorList>
            <person name="Probst A.J."/>
            <person name="Ladd B."/>
            <person name="Jarett J.K."/>
            <person name="Geller-Mcgrath D.E."/>
            <person name="Sieber C.M."/>
            <person name="Emerson J.B."/>
            <person name="Anantharaman K."/>
            <person name="Thomas B.C."/>
            <person name="Malmstrom R."/>
            <person name="Stieglmeier M."/>
            <person name="Klingl A."/>
            <person name="Woyke T."/>
            <person name="Ryan C.M."/>
            <person name="Banfield J.F."/>
        </authorList>
    </citation>
    <scope>NUCLEOTIDE SEQUENCE [LARGE SCALE GENOMIC DNA]</scope>
    <source>
        <strain evidence="1">CG08_land_8_20_14_0_20_45_16</strain>
    </source>
</reference>
<accession>A0A2H0XWX9</accession>
<evidence type="ECO:0000313" key="1">
    <source>
        <dbReference type="EMBL" id="PIS29422.1"/>
    </source>
</evidence>
<organism evidence="1 2">
    <name type="scientific">Candidatus Saganbacteria bacterium CG08_land_8_20_14_0_20_45_16</name>
    <dbReference type="NCBI Taxonomy" id="2014293"/>
    <lineage>
        <taxon>Bacteria</taxon>
        <taxon>Bacillati</taxon>
        <taxon>Saganbacteria</taxon>
    </lineage>
</organism>
<dbReference type="EMBL" id="PEYM01000086">
    <property type="protein sequence ID" value="PIS29422.1"/>
    <property type="molecule type" value="Genomic_DNA"/>
</dbReference>
<comment type="caution">
    <text evidence="1">The sequence shown here is derived from an EMBL/GenBank/DDBJ whole genome shotgun (WGS) entry which is preliminary data.</text>
</comment>
<sequence>MGTTDVRDWARLTKDAYRSIPEGIENSDAIKLVLNEVAPESSAPGDSVQVPLSSFGGQPFDLTGETVYYFQGFAYNRGEVLATDNADSIAAHQFSSGSLAGATLVPSSGEGVVVAATVTPITYRFQPVSGGVNLNDFAVLTVPLRVANVAGTSAMDSVNTIGGFVTAVNAVAGSSVITTIGWLENGKIVGYYITYSDTGVPVYTPTTGAGADPSRVELVRGKAYQIGVSAAVTVTLSAAPASE</sequence>
<dbReference type="AlphaFoldDB" id="A0A2H0XWX9"/>
<protein>
    <submittedName>
        <fullName evidence="1">Uncharacterized protein</fullName>
    </submittedName>
</protein>
<evidence type="ECO:0000313" key="2">
    <source>
        <dbReference type="Proteomes" id="UP000231343"/>
    </source>
</evidence>
<gene>
    <name evidence="1" type="ORF">COT42_05585</name>
</gene>
<name>A0A2H0XWX9_UNCSA</name>
<proteinExistence type="predicted"/>
<dbReference type="Proteomes" id="UP000231343">
    <property type="component" value="Unassembled WGS sequence"/>
</dbReference>